<dbReference type="Proteomes" id="UP000265703">
    <property type="component" value="Unassembled WGS sequence"/>
</dbReference>
<evidence type="ECO:0000313" key="1">
    <source>
        <dbReference type="EMBL" id="RIA98194.1"/>
    </source>
</evidence>
<reference evidence="1 2" key="1">
    <citation type="submission" date="2018-06" db="EMBL/GenBank/DDBJ databases">
        <title>Comparative genomics reveals the genomic features of Rhizophagus irregularis, R. cerebriforme, R. diaphanum and Gigaspora rosea, and their symbiotic lifestyle signature.</title>
        <authorList>
            <person name="Morin E."/>
            <person name="San Clemente H."/>
            <person name="Chen E.C.H."/>
            <person name="De La Providencia I."/>
            <person name="Hainaut M."/>
            <person name="Kuo A."/>
            <person name="Kohler A."/>
            <person name="Murat C."/>
            <person name="Tang N."/>
            <person name="Roy S."/>
            <person name="Loubradou J."/>
            <person name="Henrissat B."/>
            <person name="Grigoriev I.V."/>
            <person name="Corradi N."/>
            <person name="Roux C."/>
            <person name="Martin F.M."/>
        </authorList>
    </citation>
    <scope>NUCLEOTIDE SEQUENCE [LARGE SCALE GENOMIC DNA]</scope>
    <source>
        <strain evidence="1 2">DAOM 227022</strain>
    </source>
</reference>
<organism evidence="1 2">
    <name type="scientific">Glomus cerebriforme</name>
    <dbReference type="NCBI Taxonomy" id="658196"/>
    <lineage>
        <taxon>Eukaryota</taxon>
        <taxon>Fungi</taxon>
        <taxon>Fungi incertae sedis</taxon>
        <taxon>Mucoromycota</taxon>
        <taxon>Glomeromycotina</taxon>
        <taxon>Glomeromycetes</taxon>
        <taxon>Glomerales</taxon>
        <taxon>Glomeraceae</taxon>
        <taxon>Glomus</taxon>
    </lineage>
</organism>
<evidence type="ECO:0000313" key="2">
    <source>
        <dbReference type="Proteomes" id="UP000265703"/>
    </source>
</evidence>
<dbReference type="AlphaFoldDB" id="A0A397TTF6"/>
<dbReference type="EMBL" id="QKYT01000019">
    <property type="protein sequence ID" value="RIA98194.1"/>
    <property type="molecule type" value="Genomic_DNA"/>
</dbReference>
<sequence>MQQKLFLSVLNNFEKLFKSSKDYDVIIQAGENTQKIIYAHQSNYFDTAFSSDWAKKENGWTDRKNEALKKNPYNFNHIFYANRDGNTATAFQEKCDNREATIVIC</sequence>
<dbReference type="STRING" id="658196.A0A397TTF6"/>
<dbReference type="InterPro" id="IPR011333">
    <property type="entry name" value="SKP1/BTB/POZ_sf"/>
</dbReference>
<accession>A0A397TTF6</accession>
<name>A0A397TTF6_9GLOM</name>
<dbReference type="Gene3D" id="3.30.710.10">
    <property type="entry name" value="Potassium Channel Kv1.1, Chain A"/>
    <property type="match status" value="1"/>
</dbReference>
<keyword evidence="2" id="KW-1185">Reference proteome</keyword>
<gene>
    <name evidence="1" type="ORF">C1645_731842</name>
</gene>
<protein>
    <recommendedName>
        <fullName evidence="3">BTB domain-containing protein</fullName>
    </recommendedName>
</protein>
<comment type="caution">
    <text evidence="1">The sequence shown here is derived from an EMBL/GenBank/DDBJ whole genome shotgun (WGS) entry which is preliminary data.</text>
</comment>
<evidence type="ECO:0008006" key="3">
    <source>
        <dbReference type="Google" id="ProtNLM"/>
    </source>
</evidence>
<dbReference type="OrthoDB" id="19132at2759"/>
<proteinExistence type="predicted"/>